<dbReference type="Proteomes" id="UP000287239">
    <property type="component" value="Unassembled WGS sequence"/>
</dbReference>
<evidence type="ECO:0000313" key="3">
    <source>
        <dbReference type="Proteomes" id="UP000287239"/>
    </source>
</evidence>
<dbReference type="EMBL" id="NGJU01000009">
    <property type="protein sequence ID" value="RST95785.1"/>
    <property type="molecule type" value="Genomic_DNA"/>
</dbReference>
<accession>A0A429ZQ30</accession>
<proteinExistence type="predicted"/>
<keyword evidence="1" id="KW-1133">Transmembrane helix</keyword>
<name>A0A429ZQ30_9ENTE</name>
<sequence length="153" mass="18250">MSKIFCDEFEDYEKLASLEKLDKSVVITSPIVFCSFMIMNNLCNILKVQRSEKNDEFEVKEFNVSNIYSKVFNNLICPSKLMEFHFEKGGIIEIYSNTDDEDKINNLKESFINLIEPSIKLLEREGIFDKRITRYAKFQYKKDKRNEKRFARR</sequence>
<gene>
    <name evidence="2" type="ORF">CBF35_07415</name>
</gene>
<evidence type="ECO:0000256" key="1">
    <source>
        <dbReference type="SAM" id="Phobius"/>
    </source>
</evidence>
<reference evidence="2 3" key="1">
    <citation type="submission" date="2017-05" db="EMBL/GenBank/DDBJ databases">
        <title>Vagococcus spp. assemblies.</title>
        <authorList>
            <person name="Gulvik C.A."/>
        </authorList>
    </citation>
    <scope>NUCLEOTIDE SEQUENCE [LARGE SCALE GENOMIC DNA]</scope>
    <source>
        <strain evidence="2 3">NCFB 2777</strain>
    </source>
</reference>
<keyword evidence="1" id="KW-0472">Membrane</keyword>
<feature type="transmembrane region" description="Helical" evidence="1">
    <location>
        <begin position="24"/>
        <end position="43"/>
    </location>
</feature>
<evidence type="ECO:0000313" key="2">
    <source>
        <dbReference type="EMBL" id="RST95785.1"/>
    </source>
</evidence>
<protein>
    <submittedName>
        <fullName evidence="2">Uncharacterized protein</fullName>
    </submittedName>
</protein>
<keyword evidence="3" id="KW-1185">Reference proteome</keyword>
<dbReference type="AlphaFoldDB" id="A0A429ZQ30"/>
<organism evidence="2 3">
    <name type="scientific">Vagococcus salmoninarum</name>
    <dbReference type="NCBI Taxonomy" id="2739"/>
    <lineage>
        <taxon>Bacteria</taxon>
        <taxon>Bacillati</taxon>
        <taxon>Bacillota</taxon>
        <taxon>Bacilli</taxon>
        <taxon>Lactobacillales</taxon>
        <taxon>Enterococcaceae</taxon>
        <taxon>Vagococcus</taxon>
    </lineage>
</organism>
<comment type="caution">
    <text evidence="2">The sequence shown here is derived from an EMBL/GenBank/DDBJ whole genome shotgun (WGS) entry which is preliminary data.</text>
</comment>
<keyword evidence="1" id="KW-0812">Transmembrane</keyword>